<evidence type="ECO:0000313" key="2">
    <source>
        <dbReference type="Proteomes" id="UP000076871"/>
    </source>
</evidence>
<dbReference type="GeneID" id="63821627"/>
<dbReference type="Proteomes" id="UP000076871">
    <property type="component" value="Unassembled WGS sequence"/>
</dbReference>
<sequence length="61" mass="6725">QSDHPALNSRYLLYEAQQAHYYALVSVVTPMPATTTGMKHHIRILHEGADAAVVLWGSPPL</sequence>
<feature type="non-terminal residue" evidence="1">
    <location>
        <position position="1"/>
    </location>
</feature>
<name>A0A165DN89_9APHY</name>
<dbReference type="OrthoDB" id="10258955at2759"/>
<dbReference type="AlphaFoldDB" id="A0A165DN89"/>
<dbReference type="EMBL" id="KV427631">
    <property type="protein sequence ID" value="KZT05256.1"/>
    <property type="molecule type" value="Genomic_DNA"/>
</dbReference>
<reference evidence="1 2" key="1">
    <citation type="journal article" date="2016" name="Mol. Biol. Evol.">
        <title>Comparative Genomics of Early-Diverging Mushroom-Forming Fungi Provides Insights into the Origins of Lignocellulose Decay Capabilities.</title>
        <authorList>
            <person name="Nagy L.G."/>
            <person name="Riley R."/>
            <person name="Tritt A."/>
            <person name="Adam C."/>
            <person name="Daum C."/>
            <person name="Floudas D."/>
            <person name="Sun H."/>
            <person name="Yadav J.S."/>
            <person name="Pangilinan J."/>
            <person name="Larsson K.H."/>
            <person name="Matsuura K."/>
            <person name="Barry K."/>
            <person name="Labutti K."/>
            <person name="Kuo R."/>
            <person name="Ohm R.A."/>
            <person name="Bhattacharya S.S."/>
            <person name="Shirouzu T."/>
            <person name="Yoshinaga Y."/>
            <person name="Martin F.M."/>
            <person name="Grigoriev I.V."/>
            <person name="Hibbett D.S."/>
        </authorList>
    </citation>
    <scope>NUCLEOTIDE SEQUENCE [LARGE SCALE GENOMIC DNA]</scope>
    <source>
        <strain evidence="1 2">93-53</strain>
    </source>
</reference>
<organism evidence="1 2">
    <name type="scientific">Laetiporus sulphureus 93-53</name>
    <dbReference type="NCBI Taxonomy" id="1314785"/>
    <lineage>
        <taxon>Eukaryota</taxon>
        <taxon>Fungi</taxon>
        <taxon>Dikarya</taxon>
        <taxon>Basidiomycota</taxon>
        <taxon>Agaricomycotina</taxon>
        <taxon>Agaricomycetes</taxon>
        <taxon>Polyporales</taxon>
        <taxon>Laetiporus</taxon>
    </lineage>
</organism>
<keyword evidence="2" id="KW-1185">Reference proteome</keyword>
<gene>
    <name evidence="1" type="ORF">LAESUDRAFT_656132</name>
</gene>
<dbReference type="RefSeq" id="XP_040762996.1">
    <property type="nucleotide sequence ID" value="XM_040904597.1"/>
</dbReference>
<accession>A0A165DN89</accession>
<proteinExistence type="predicted"/>
<protein>
    <submittedName>
        <fullName evidence="1">Uncharacterized protein</fullName>
    </submittedName>
</protein>
<dbReference type="InParanoid" id="A0A165DN89"/>
<evidence type="ECO:0000313" key="1">
    <source>
        <dbReference type="EMBL" id="KZT05256.1"/>
    </source>
</evidence>